<dbReference type="PANTHER" id="PTHR38471:SF2">
    <property type="entry name" value="FOUR HELIX BUNDLE PROTEIN"/>
    <property type="match status" value="1"/>
</dbReference>
<protein>
    <submittedName>
        <fullName evidence="1">Four helix bundle protein</fullName>
    </submittedName>
</protein>
<dbReference type="Gene3D" id="1.20.1440.60">
    <property type="entry name" value="23S rRNA-intervening sequence"/>
    <property type="match status" value="1"/>
</dbReference>
<dbReference type="RefSeq" id="WP_256603236.1">
    <property type="nucleotide sequence ID" value="NZ_JANIBJ010000027.1"/>
</dbReference>
<dbReference type="SUPFAM" id="SSF158446">
    <property type="entry name" value="IVS-encoded protein-like"/>
    <property type="match status" value="1"/>
</dbReference>
<sequence>MNEQNHSQLSTVNSPFAKPNPISEKSFAFALRVVKMSKFLQSNKKEYVLSKQVLRSGTAIGALVREAEHAQSKADFINKMSIALKEANETDYWIELLHQSGEITPESYQSIKPDIQELLKLLVSIVKTSKANQ</sequence>
<reference evidence="1 2" key="1">
    <citation type="submission" date="2022-07" db="EMBL/GenBank/DDBJ databases">
        <title>Methylomonas rivi sp. nov., Methylomonas rosea sp. nov., Methylomonas aureus sp. nov. and Methylomonas subterranea sp. nov., four novel methanotrophs isolated from a freshwater creek and the deep terrestrial subsurface.</title>
        <authorList>
            <person name="Abin C."/>
            <person name="Sankaranarayanan K."/>
            <person name="Garner C."/>
            <person name="Sindelar R."/>
            <person name="Kotary K."/>
            <person name="Garner R."/>
            <person name="Barclay S."/>
            <person name="Lawson P."/>
            <person name="Krumholz L."/>
        </authorList>
    </citation>
    <scope>NUCLEOTIDE SEQUENCE [LARGE SCALE GENOMIC DNA]</scope>
    <source>
        <strain evidence="1 2">SURF-2</strain>
    </source>
</reference>
<evidence type="ECO:0000313" key="1">
    <source>
        <dbReference type="EMBL" id="MCQ8105300.1"/>
    </source>
</evidence>
<dbReference type="InterPro" id="IPR036583">
    <property type="entry name" value="23S_rRNA_IVS_sf"/>
</dbReference>
<dbReference type="InterPro" id="IPR012657">
    <property type="entry name" value="23S_rRNA-intervening_sequence"/>
</dbReference>
<dbReference type="Pfam" id="PF05635">
    <property type="entry name" value="23S_rRNA_IVP"/>
    <property type="match status" value="1"/>
</dbReference>
<dbReference type="PANTHER" id="PTHR38471">
    <property type="entry name" value="FOUR HELIX BUNDLE PROTEIN"/>
    <property type="match status" value="1"/>
</dbReference>
<proteinExistence type="predicted"/>
<organism evidence="1 2">
    <name type="scientific">Methylomonas subterranea</name>
    <dbReference type="NCBI Taxonomy" id="2952225"/>
    <lineage>
        <taxon>Bacteria</taxon>
        <taxon>Pseudomonadati</taxon>
        <taxon>Pseudomonadota</taxon>
        <taxon>Gammaproteobacteria</taxon>
        <taxon>Methylococcales</taxon>
        <taxon>Methylococcaceae</taxon>
        <taxon>Methylomonas</taxon>
    </lineage>
</organism>
<comment type="caution">
    <text evidence="1">The sequence shown here is derived from an EMBL/GenBank/DDBJ whole genome shotgun (WGS) entry which is preliminary data.</text>
</comment>
<name>A0ABT1TIM8_9GAMM</name>
<gene>
    <name evidence="1" type="ORF">NP590_14390</name>
</gene>
<dbReference type="Proteomes" id="UP001524499">
    <property type="component" value="Unassembled WGS sequence"/>
</dbReference>
<keyword evidence="2" id="KW-1185">Reference proteome</keyword>
<accession>A0ABT1TIM8</accession>
<dbReference type="EMBL" id="JANIBJ010000027">
    <property type="protein sequence ID" value="MCQ8105300.1"/>
    <property type="molecule type" value="Genomic_DNA"/>
</dbReference>
<dbReference type="PIRSF" id="PIRSF035652">
    <property type="entry name" value="CHP02436"/>
    <property type="match status" value="1"/>
</dbReference>
<dbReference type="NCBIfam" id="TIGR02436">
    <property type="entry name" value="four helix bundle protein"/>
    <property type="match status" value="1"/>
</dbReference>
<evidence type="ECO:0000313" key="2">
    <source>
        <dbReference type="Proteomes" id="UP001524499"/>
    </source>
</evidence>